<keyword evidence="2" id="KW-1185">Reference proteome</keyword>
<dbReference type="AlphaFoldDB" id="A0A367ISI0"/>
<proteinExistence type="predicted"/>
<organism evidence="1 2">
    <name type="scientific">Rhizopus stolonifer</name>
    <name type="common">Rhizopus nigricans</name>
    <dbReference type="NCBI Taxonomy" id="4846"/>
    <lineage>
        <taxon>Eukaryota</taxon>
        <taxon>Fungi</taxon>
        <taxon>Fungi incertae sedis</taxon>
        <taxon>Mucoromycota</taxon>
        <taxon>Mucoromycotina</taxon>
        <taxon>Mucoromycetes</taxon>
        <taxon>Mucorales</taxon>
        <taxon>Mucorineae</taxon>
        <taxon>Rhizopodaceae</taxon>
        <taxon>Rhizopus</taxon>
    </lineage>
</organism>
<gene>
    <name evidence="1" type="ORF">CU098_007407</name>
</gene>
<reference evidence="1 2" key="1">
    <citation type="journal article" date="2018" name="G3 (Bethesda)">
        <title>Phylogenetic and Phylogenomic Definition of Rhizopus Species.</title>
        <authorList>
            <person name="Gryganskyi A.P."/>
            <person name="Golan J."/>
            <person name="Dolatabadi S."/>
            <person name="Mondo S."/>
            <person name="Robb S."/>
            <person name="Idnurm A."/>
            <person name="Muszewska A."/>
            <person name="Steczkiewicz K."/>
            <person name="Masonjones S."/>
            <person name="Liao H.L."/>
            <person name="Gajdeczka M.T."/>
            <person name="Anike F."/>
            <person name="Vuek A."/>
            <person name="Anishchenko I.M."/>
            <person name="Voigt K."/>
            <person name="de Hoog G.S."/>
            <person name="Smith M.E."/>
            <person name="Heitman J."/>
            <person name="Vilgalys R."/>
            <person name="Stajich J.E."/>
        </authorList>
    </citation>
    <scope>NUCLEOTIDE SEQUENCE [LARGE SCALE GENOMIC DNA]</scope>
    <source>
        <strain evidence="1 2">LSU 92-RS-03</strain>
    </source>
</reference>
<sequence length="81" mass="9473">MTKYQSASWSTFGDRKVLAVQSTNNTITLLSTKRVDGNKWAFIEQRSALIPRDWEDRLYWVKVIELLLKLNDLLAEQEDIT</sequence>
<dbReference type="OrthoDB" id="2256163at2759"/>
<name>A0A367ISI0_RHIST</name>
<evidence type="ECO:0000313" key="1">
    <source>
        <dbReference type="EMBL" id="RCH80586.1"/>
    </source>
</evidence>
<evidence type="ECO:0000313" key="2">
    <source>
        <dbReference type="Proteomes" id="UP000253551"/>
    </source>
</evidence>
<comment type="caution">
    <text evidence="1">The sequence shown here is derived from an EMBL/GenBank/DDBJ whole genome shotgun (WGS) entry which is preliminary data.</text>
</comment>
<protein>
    <submittedName>
        <fullName evidence="1">Uncharacterized protein</fullName>
    </submittedName>
</protein>
<accession>A0A367ISI0</accession>
<dbReference type="EMBL" id="PJQM01005921">
    <property type="protein sequence ID" value="RCH80586.1"/>
    <property type="molecule type" value="Genomic_DNA"/>
</dbReference>
<dbReference type="Proteomes" id="UP000253551">
    <property type="component" value="Unassembled WGS sequence"/>
</dbReference>